<dbReference type="CDD" id="cd00093">
    <property type="entry name" value="HTH_XRE"/>
    <property type="match status" value="1"/>
</dbReference>
<organism evidence="2">
    <name type="scientific">marine sediment metagenome</name>
    <dbReference type="NCBI Taxonomy" id="412755"/>
    <lineage>
        <taxon>unclassified sequences</taxon>
        <taxon>metagenomes</taxon>
        <taxon>ecological metagenomes</taxon>
    </lineage>
</organism>
<dbReference type="Pfam" id="PF01381">
    <property type="entry name" value="HTH_3"/>
    <property type="match status" value="1"/>
</dbReference>
<dbReference type="EMBL" id="LAZR01000169">
    <property type="protein sequence ID" value="KKN84627.1"/>
    <property type="molecule type" value="Genomic_DNA"/>
</dbReference>
<evidence type="ECO:0000313" key="2">
    <source>
        <dbReference type="EMBL" id="KKN84627.1"/>
    </source>
</evidence>
<dbReference type="InterPro" id="IPR001387">
    <property type="entry name" value="Cro/C1-type_HTH"/>
</dbReference>
<evidence type="ECO:0000259" key="1">
    <source>
        <dbReference type="PROSITE" id="PS50943"/>
    </source>
</evidence>
<dbReference type="AlphaFoldDB" id="A0A0F9UB72"/>
<feature type="domain" description="HTH cro/C1-type" evidence="1">
    <location>
        <begin position="28"/>
        <end position="68"/>
    </location>
</feature>
<dbReference type="GO" id="GO:0003677">
    <property type="term" value="F:DNA binding"/>
    <property type="evidence" value="ECO:0007669"/>
    <property type="project" value="InterPro"/>
</dbReference>
<reference evidence="2" key="1">
    <citation type="journal article" date="2015" name="Nature">
        <title>Complex archaea that bridge the gap between prokaryotes and eukaryotes.</title>
        <authorList>
            <person name="Spang A."/>
            <person name="Saw J.H."/>
            <person name="Jorgensen S.L."/>
            <person name="Zaremba-Niedzwiedzka K."/>
            <person name="Martijn J."/>
            <person name="Lind A.E."/>
            <person name="van Eijk R."/>
            <person name="Schleper C."/>
            <person name="Guy L."/>
            <person name="Ettema T.J."/>
        </authorList>
    </citation>
    <scope>NUCLEOTIDE SEQUENCE</scope>
</reference>
<name>A0A0F9UB72_9ZZZZ</name>
<dbReference type="SUPFAM" id="SSF47413">
    <property type="entry name" value="lambda repressor-like DNA-binding domains"/>
    <property type="match status" value="1"/>
</dbReference>
<protein>
    <recommendedName>
        <fullName evidence="1">HTH cro/C1-type domain-containing protein</fullName>
    </recommendedName>
</protein>
<dbReference type="Gene3D" id="1.10.260.40">
    <property type="entry name" value="lambda repressor-like DNA-binding domains"/>
    <property type="match status" value="1"/>
</dbReference>
<accession>A0A0F9UB72</accession>
<proteinExistence type="predicted"/>
<dbReference type="PROSITE" id="PS50943">
    <property type="entry name" value="HTH_CROC1"/>
    <property type="match status" value="1"/>
</dbReference>
<dbReference type="InterPro" id="IPR010982">
    <property type="entry name" value="Lambda_DNA-bd_dom_sf"/>
</dbReference>
<sequence length="260" mass="29637">MTSPADIRTIFGENLKLLIADYPSVTYLAHELGVNRTQLNRYLSGDSFPRPDVLARICKFFGVDARILLEPLNDIKKPTPPSSGLMRDFVAARALDLPEAMLPSGFYRFSRRSFLIPEKFAVGLLMVFRRGRRTYVRGYETTMAMRMQGLPLKPEFREYRGIVLMQEEGIAIIASRRGAMTSSFNYLGRIGTFNNNFWVGYITRTVPESAIGLRATRLVYEYLPQTLPAALKVARSGGLFAEEELEPFHRRLLRTEHAFE</sequence>
<gene>
    <name evidence="2" type="ORF">LCGC14_0287440</name>
</gene>
<comment type="caution">
    <text evidence="2">The sequence shown here is derived from an EMBL/GenBank/DDBJ whole genome shotgun (WGS) entry which is preliminary data.</text>
</comment>
<dbReference type="SMART" id="SM00530">
    <property type="entry name" value="HTH_XRE"/>
    <property type="match status" value="1"/>
</dbReference>